<evidence type="ECO:0000313" key="3">
    <source>
        <dbReference type="Proteomes" id="UP000095728"/>
    </source>
</evidence>
<reference evidence="3" key="1">
    <citation type="journal article" date="2016" name="Genome Announc.">
        <title>Genome sequences of three species of Hanseniaspora isolated from spontaneous wine fermentations.</title>
        <authorList>
            <person name="Sternes P.R."/>
            <person name="Lee D."/>
            <person name="Kutyna D.R."/>
            <person name="Borneman A.R."/>
        </authorList>
    </citation>
    <scope>NUCLEOTIDE SEQUENCE [LARGE SCALE GENOMIC DNA]</scope>
    <source>
        <strain evidence="3">AWRI3579</strain>
    </source>
</reference>
<feature type="compositionally biased region" description="Acidic residues" evidence="1">
    <location>
        <begin position="688"/>
        <end position="699"/>
    </location>
</feature>
<gene>
    <name evidence="2" type="ORF">AWRI3579_g2696</name>
</gene>
<evidence type="ECO:0000313" key="2">
    <source>
        <dbReference type="EMBL" id="OEJ84322.1"/>
    </source>
</evidence>
<evidence type="ECO:0000256" key="1">
    <source>
        <dbReference type="SAM" id="MobiDB-lite"/>
    </source>
</evidence>
<feature type="compositionally biased region" description="Basic and acidic residues" evidence="1">
    <location>
        <begin position="539"/>
        <end position="555"/>
    </location>
</feature>
<feature type="region of interest" description="Disordered" evidence="1">
    <location>
        <begin position="536"/>
        <end position="569"/>
    </location>
</feature>
<feature type="region of interest" description="Disordered" evidence="1">
    <location>
        <begin position="623"/>
        <end position="699"/>
    </location>
</feature>
<dbReference type="EMBL" id="LPNM01000008">
    <property type="protein sequence ID" value="OEJ84322.1"/>
    <property type="molecule type" value="Genomic_DNA"/>
</dbReference>
<dbReference type="Proteomes" id="UP000095728">
    <property type="component" value="Unassembled WGS sequence"/>
</dbReference>
<feature type="compositionally biased region" description="Low complexity" evidence="1">
    <location>
        <begin position="283"/>
        <end position="293"/>
    </location>
</feature>
<proteinExistence type="predicted"/>
<accession>A0A1E5RBQ3</accession>
<keyword evidence="3" id="KW-1185">Reference proteome</keyword>
<comment type="caution">
    <text evidence="2">The sequence shown here is derived from an EMBL/GenBank/DDBJ whole genome shotgun (WGS) entry which is preliminary data.</text>
</comment>
<feature type="region of interest" description="Disordered" evidence="1">
    <location>
        <begin position="243"/>
        <end position="301"/>
    </location>
</feature>
<sequence>MWTFTYKHETRGSRSVADTLQNTDIAKVIQGNTWYFAGRQPGISEKVKQAEFEGRKIELVEILGDKTVSKLHLRFFLKNDDTLEVDNFGASTSTGTSNVKTLTRWTLNATDARKLFLILGKNLFFKFKWTSNDEPIAKKSNGPMESGLEVQKPNNISALKRKSYKTDISSLIDFDFTPRDIEKDKPKVDDIKDLSSLQNQDYFAPAIESNTNLPRKTTKLGKPNNIMSLFDDIDVTPVDIKRPSETDAQSASARPDIQSIENRKTPPLVLAERQELKRKKEQLQQQQQQQQQQQRHEKDGTVLSAEKNGTSIETNGSESLPAAHGILPQRDFLMHPITKFNKYDVDSPQVTAIRNLMQTNKQQENESFGVPVSEIKEDINIKPKVSGFEIDTRYCNSYLINKNKNWPARKNFKQFVKVLGKHQAAEQSIRDTNQHETKKLYQETAWRITDQEFITVTPKFNDLDMVSNISMSKPARAAPSHSVASSKSASVNLETQSQREKRNYTTIAQPPKEVLNKKAVLFVENENENEIEIENMNEIGDKNRETATAKREPHQSSRSKKKIITNSDEESDAELLEILKSTGSNTKRRRLRTGMRGNIEQEAINNLNYMDSDSDLEEFHFAKKPRSVRSSPVKNSSAPGSNKKPLKTSETTTFEKHNSSKTQNDSARRLTKRRKMVDDQLQRGDQNWSDEEEVFSFKT</sequence>
<name>A0A1E5RBQ3_9ASCO</name>
<feature type="region of interest" description="Disordered" evidence="1">
    <location>
        <begin position="477"/>
        <end position="504"/>
    </location>
</feature>
<feature type="compositionally biased region" description="Polar residues" evidence="1">
    <location>
        <begin position="628"/>
        <end position="640"/>
    </location>
</feature>
<feature type="compositionally biased region" description="Low complexity" evidence="1">
    <location>
        <begin position="477"/>
        <end position="490"/>
    </location>
</feature>
<dbReference type="AlphaFoldDB" id="A0A1E5RBQ3"/>
<dbReference type="InParanoid" id="A0A1E5RBQ3"/>
<protein>
    <submittedName>
        <fullName evidence="2">Uncharacterized protein</fullName>
    </submittedName>
</protein>
<organism evidence="2 3">
    <name type="scientific">Hanseniaspora osmophila</name>
    <dbReference type="NCBI Taxonomy" id="56408"/>
    <lineage>
        <taxon>Eukaryota</taxon>
        <taxon>Fungi</taxon>
        <taxon>Dikarya</taxon>
        <taxon>Ascomycota</taxon>
        <taxon>Saccharomycotina</taxon>
        <taxon>Saccharomycetes</taxon>
        <taxon>Saccharomycodales</taxon>
        <taxon>Saccharomycodaceae</taxon>
        <taxon>Hanseniaspora</taxon>
    </lineage>
</organism>